<gene>
    <name evidence="2" type="ORF">CMV_028317</name>
</gene>
<comment type="caution">
    <text evidence="2">The sequence shown here is derived from an EMBL/GenBank/DDBJ whole genome shotgun (WGS) entry which is preliminary data.</text>
</comment>
<sequence>MKGMNPAEAIQLFSWHAFNRNEPDQCWRELTNAIVPYTRGIPSALVKLGADLFSERMSYRQSEVDGENKQEGLECTLARNMLKEMFRQGRECNVETSRLGTSLEQIMREYMEPQDMNVQEECFEEEREDDDFKHKQLETEEVYEEESEDLMTFAGTMALLFQASAFIFSVSFIFYFRQN</sequence>
<keyword evidence="1" id="KW-1133">Transmembrane helix</keyword>
<name>A0A8J4QG11_9ROSI</name>
<dbReference type="OrthoDB" id="1357022at2759"/>
<accession>A0A8J4QG11</accession>
<evidence type="ECO:0000313" key="3">
    <source>
        <dbReference type="Proteomes" id="UP000737018"/>
    </source>
</evidence>
<dbReference type="Proteomes" id="UP000737018">
    <property type="component" value="Unassembled WGS sequence"/>
</dbReference>
<dbReference type="AlphaFoldDB" id="A0A8J4QG11"/>
<proteinExistence type="predicted"/>
<dbReference type="InterPro" id="IPR027417">
    <property type="entry name" value="P-loop_NTPase"/>
</dbReference>
<evidence type="ECO:0000313" key="2">
    <source>
        <dbReference type="EMBL" id="KAF3945301.1"/>
    </source>
</evidence>
<keyword evidence="1" id="KW-0472">Membrane</keyword>
<dbReference type="SUPFAM" id="SSF52540">
    <property type="entry name" value="P-loop containing nucleoside triphosphate hydrolases"/>
    <property type="match status" value="1"/>
</dbReference>
<keyword evidence="3" id="KW-1185">Reference proteome</keyword>
<organism evidence="2 3">
    <name type="scientific">Castanea mollissima</name>
    <name type="common">Chinese chestnut</name>
    <dbReference type="NCBI Taxonomy" id="60419"/>
    <lineage>
        <taxon>Eukaryota</taxon>
        <taxon>Viridiplantae</taxon>
        <taxon>Streptophyta</taxon>
        <taxon>Embryophyta</taxon>
        <taxon>Tracheophyta</taxon>
        <taxon>Spermatophyta</taxon>
        <taxon>Magnoliopsida</taxon>
        <taxon>eudicotyledons</taxon>
        <taxon>Gunneridae</taxon>
        <taxon>Pentapetalae</taxon>
        <taxon>rosids</taxon>
        <taxon>fabids</taxon>
        <taxon>Fagales</taxon>
        <taxon>Fagaceae</taxon>
        <taxon>Castanea</taxon>
    </lineage>
</organism>
<dbReference type="EMBL" id="JRKL02012469">
    <property type="protein sequence ID" value="KAF3945301.1"/>
    <property type="molecule type" value="Genomic_DNA"/>
</dbReference>
<keyword evidence="1" id="KW-0812">Transmembrane</keyword>
<reference evidence="2" key="1">
    <citation type="submission" date="2020-03" db="EMBL/GenBank/DDBJ databases">
        <title>Castanea mollissima Vanexum genome sequencing.</title>
        <authorList>
            <person name="Staton M."/>
        </authorList>
    </citation>
    <scope>NUCLEOTIDE SEQUENCE</scope>
    <source>
        <tissue evidence="2">Leaf</tissue>
    </source>
</reference>
<feature type="transmembrane region" description="Helical" evidence="1">
    <location>
        <begin position="150"/>
        <end position="176"/>
    </location>
</feature>
<evidence type="ECO:0000256" key="1">
    <source>
        <dbReference type="SAM" id="Phobius"/>
    </source>
</evidence>
<protein>
    <submittedName>
        <fullName evidence="2">Uncharacterized protein</fullName>
    </submittedName>
</protein>